<dbReference type="InterPro" id="IPR013324">
    <property type="entry name" value="RNA_pol_sigma_r3/r4-like"/>
</dbReference>
<dbReference type="Pfam" id="PF04545">
    <property type="entry name" value="Sigma70_r4"/>
    <property type="match status" value="1"/>
</dbReference>
<keyword evidence="2" id="KW-0805">Transcription regulation</keyword>
<accession>A0A1E3X7K1</accession>
<name>A0A1E3X7K1_9BACT</name>
<comment type="caution">
    <text evidence="6">The sequence shown here is derived from an EMBL/GenBank/DDBJ whole genome shotgun (WGS) entry which is preliminary data.</text>
</comment>
<keyword evidence="4" id="KW-0804">Transcription</keyword>
<dbReference type="GO" id="GO:0006352">
    <property type="term" value="P:DNA-templated transcription initiation"/>
    <property type="evidence" value="ECO:0007669"/>
    <property type="project" value="InterPro"/>
</dbReference>
<dbReference type="InterPro" id="IPR007630">
    <property type="entry name" value="RNA_pol_sigma70_r4"/>
</dbReference>
<keyword evidence="3" id="KW-0731">Sigma factor</keyword>
<sequence length="206" mass="24318">MDFDKLSEKELLNACIQGSKEAWDAFVEKYTNLIYHTINKTLKIYYADHLYQDSSDIHNDVFLSLMENNWKKLRQYEGRNGCTVSSWLMVVTTNFTLNFIKKQKQRIPIEDNTTDNMDVIEKVSNPQQQPDEELSEKEYGEVFKELINDLNANDMLFLKLYYEKELPPEEIAEMLNLTVSTVYSKKNRIIEKLIKIAKKKNILQEN</sequence>
<dbReference type="NCBIfam" id="TIGR02937">
    <property type="entry name" value="sigma70-ECF"/>
    <property type="match status" value="1"/>
</dbReference>
<comment type="similarity">
    <text evidence="1">Belongs to the sigma-70 factor family. ECF subfamily.</text>
</comment>
<evidence type="ECO:0000256" key="4">
    <source>
        <dbReference type="ARBA" id="ARBA00023163"/>
    </source>
</evidence>
<dbReference type="InterPro" id="IPR036388">
    <property type="entry name" value="WH-like_DNA-bd_sf"/>
</dbReference>
<dbReference type="PANTHER" id="PTHR43133:SF51">
    <property type="entry name" value="RNA POLYMERASE SIGMA FACTOR"/>
    <property type="match status" value="1"/>
</dbReference>
<dbReference type="AlphaFoldDB" id="A0A1E3X7K1"/>
<organism evidence="6 7">
    <name type="scientific">Candidatus Scalindua rubra</name>
    <dbReference type="NCBI Taxonomy" id="1872076"/>
    <lineage>
        <taxon>Bacteria</taxon>
        <taxon>Pseudomonadati</taxon>
        <taxon>Planctomycetota</taxon>
        <taxon>Candidatus Brocadiia</taxon>
        <taxon>Candidatus Brocadiales</taxon>
        <taxon>Candidatus Scalinduaceae</taxon>
        <taxon>Candidatus Scalindua</taxon>
    </lineage>
</organism>
<dbReference type="PANTHER" id="PTHR43133">
    <property type="entry name" value="RNA POLYMERASE ECF-TYPE SIGMA FACTO"/>
    <property type="match status" value="1"/>
</dbReference>
<dbReference type="InterPro" id="IPR039425">
    <property type="entry name" value="RNA_pol_sigma-70-like"/>
</dbReference>
<protein>
    <submittedName>
        <fullName evidence="6">RNA polymerase sigma factor</fullName>
    </submittedName>
</protein>
<dbReference type="GO" id="GO:0016987">
    <property type="term" value="F:sigma factor activity"/>
    <property type="evidence" value="ECO:0007669"/>
    <property type="project" value="UniProtKB-KW"/>
</dbReference>
<evidence type="ECO:0000256" key="1">
    <source>
        <dbReference type="ARBA" id="ARBA00010641"/>
    </source>
</evidence>
<proteinExistence type="inferred from homology"/>
<evidence type="ECO:0000259" key="5">
    <source>
        <dbReference type="Pfam" id="PF04545"/>
    </source>
</evidence>
<dbReference type="Gene3D" id="1.10.1740.10">
    <property type="match status" value="1"/>
</dbReference>
<evidence type="ECO:0000313" key="7">
    <source>
        <dbReference type="Proteomes" id="UP000094056"/>
    </source>
</evidence>
<evidence type="ECO:0000256" key="3">
    <source>
        <dbReference type="ARBA" id="ARBA00023082"/>
    </source>
</evidence>
<dbReference type="SUPFAM" id="SSF88659">
    <property type="entry name" value="Sigma3 and sigma4 domains of RNA polymerase sigma factors"/>
    <property type="match status" value="1"/>
</dbReference>
<evidence type="ECO:0000256" key="2">
    <source>
        <dbReference type="ARBA" id="ARBA00023015"/>
    </source>
</evidence>
<feature type="domain" description="RNA polymerase sigma-70 region 4" evidence="5">
    <location>
        <begin position="147"/>
        <end position="193"/>
    </location>
</feature>
<dbReference type="Gene3D" id="1.10.10.10">
    <property type="entry name" value="Winged helix-like DNA-binding domain superfamily/Winged helix DNA-binding domain"/>
    <property type="match status" value="1"/>
</dbReference>
<gene>
    <name evidence="6" type="ORF">SCARUB_03266</name>
</gene>
<evidence type="ECO:0000313" key="6">
    <source>
        <dbReference type="EMBL" id="ODS31605.1"/>
    </source>
</evidence>
<dbReference type="InterPro" id="IPR013325">
    <property type="entry name" value="RNA_pol_sigma_r2"/>
</dbReference>
<dbReference type="InterPro" id="IPR014284">
    <property type="entry name" value="RNA_pol_sigma-70_dom"/>
</dbReference>
<dbReference type="EMBL" id="MAYW01000106">
    <property type="protein sequence ID" value="ODS31605.1"/>
    <property type="molecule type" value="Genomic_DNA"/>
</dbReference>
<reference evidence="6 7" key="1">
    <citation type="submission" date="2016-07" db="EMBL/GenBank/DDBJ databases">
        <title>Draft genome of Scalindua rubra, obtained from a brine-seawater interface in the Red Sea, sheds light on salt adaptation in anammox bacteria.</title>
        <authorList>
            <person name="Speth D.R."/>
            <person name="Lagkouvardos I."/>
            <person name="Wang Y."/>
            <person name="Qian P.-Y."/>
            <person name="Dutilh B.E."/>
            <person name="Jetten M.S."/>
        </authorList>
    </citation>
    <scope>NUCLEOTIDE SEQUENCE [LARGE SCALE GENOMIC DNA]</scope>
    <source>
        <strain evidence="6">BSI-1</strain>
    </source>
</reference>
<dbReference type="Proteomes" id="UP000094056">
    <property type="component" value="Unassembled WGS sequence"/>
</dbReference>
<dbReference type="SUPFAM" id="SSF88946">
    <property type="entry name" value="Sigma2 domain of RNA polymerase sigma factors"/>
    <property type="match status" value="1"/>
</dbReference>